<dbReference type="InterPro" id="IPR010536">
    <property type="entry name" value="RGM_N"/>
</dbReference>
<evidence type="ECO:0000313" key="2">
    <source>
        <dbReference type="EMBL" id="VDK38492.1"/>
    </source>
</evidence>
<feature type="domain" description="Repulsive guidance molecule N-terminal" evidence="1">
    <location>
        <begin position="28"/>
        <end position="75"/>
    </location>
</feature>
<dbReference type="OrthoDB" id="10013795at2759"/>
<evidence type="ECO:0000313" key="4">
    <source>
        <dbReference type="WBParaSite" id="GPUH_0000321301-mRNA-1"/>
    </source>
</evidence>
<protein>
    <submittedName>
        <fullName evidence="4">RGM_N domain-containing protein</fullName>
    </submittedName>
</protein>
<evidence type="ECO:0000259" key="1">
    <source>
        <dbReference type="Pfam" id="PF06535"/>
    </source>
</evidence>
<keyword evidence="3" id="KW-1185">Reference proteome</keyword>
<dbReference type="EMBL" id="UYRT01005334">
    <property type="protein sequence ID" value="VDK38492.1"/>
    <property type="molecule type" value="Genomic_DNA"/>
</dbReference>
<dbReference type="Proteomes" id="UP000271098">
    <property type="component" value="Unassembled WGS sequence"/>
</dbReference>
<proteinExistence type="predicted"/>
<accession>A0A183D3B7</accession>
<name>A0A183D3B7_9BILA</name>
<evidence type="ECO:0000313" key="3">
    <source>
        <dbReference type="Proteomes" id="UP000271098"/>
    </source>
</evidence>
<reference evidence="4" key="1">
    <citation type="submission" date="2016-06" db="UniProtKB">
        <authorList>
            <consortium name="WormBaseParasite"/>
        </authorList>
    </citation>
    <scope>IDENTIFICATION</scope>
</reference>
<sequence length="104" mass="12315">MLYATVKLVRIHANKCPICRGMEVQREALEERNDCPVITDYVHCLIETNRTCRGNLKYHTLQTLLHRQRQEFSCSSFPETMKPTNYVPIGYILPYFFDQLFRLS</sequence>
<gene>
    <name evidence="2" type="ORF">GPUH_LOCUS3208</name>
</gene>
<reference evidence="2 3" key="2">
    <citation type="submission" date="2018-11" db="EMBL/GenBank/DDBJ databases">
        <authorList>
            <consortium name="Pathogen Informatics"/>
        </authorList>
    </citation>
    <scope>NUCLEOTIDE SEQUENCE [LARGE SCALE GENOMIC DNA]</scope>
</reference>
<dbReference type="AlphaFoldDB" id="A0A183D3B7"/>
<organism evidence="4">
    <name type="scientific">Gongylonema pulchrum</name>
    <dbReference type="NCBI Taxonomy" id="637853"/>
    <lineage>
        <taxon>Eukaryota</taxon>
        <taxon>Metazoa</taxon>
        <taxon>Ecdysozoa</taxon>
        <taxon>Nematoda</taxon>
        <taxon>Chromadorea</taxon>
        <taxon>Rhabditida</taxon>
        <taxon>Spirurina</taxon>
        <taxon>Spiruromorpha</taxon>
        <taxon>Spiruroidea</taxon>
        <taxon>Gongylonematidae</taxon>
        <taxon>Gongylonema</taxon>
    </lineage>
</organism>
<dbReference type="Pfam" id="PF06535">
    <property type="entry name" value="RGM_N"/>
    <property type="match status" value="1"/>
</dbReference>
<dbReference type="WBParaSite" id="GPUH_0000321301-mRNA-1">
    <property type="protein sequence ID" value="GPUH_0000321301-mRNA-1"/>
    <property type="gene ID" value="GPUH_0000321301"/>
</dbReference>